<name>A0A3P8UL27_CYNSE</name>
<reference evidence="7" key="3">
    <citation type="submission" date="2025-09" db="UniProtKB">
        <authorList>
            <consortium name="Ensembl"/>
        </authorList>
    </citation>
    <scope>IDENTIFICATION</scope>
</reference>
<dbReference type="STRING" id="244447.ENSCSEP00000001341"/>
<evidence type="ECO:0000256" key="1">
    <source>
        <dbReference type="ARBA" id="ARBA00008056"/>
    </source>
</evidence>
<dbReference type="GO" id="GO:0046872">
    <property type="term" value="F:metal ion binding"/>
    <property type="evidence" value="ECO:0007669"/>
    <property type="project" value="UniProtKB-KW"/>
</dbReference>
<dbReference type="RefSeq" id="XP_008309721.1">
    <property type="nucleotide sequence ID" value="XM_008311499.3"/>
</dbReference>
<dbReference type="OrthoDB" id="288590at2759"/>
<evidence type="ECO:0000256" key="5">
    <source>
        <dbReference type="RuleBase" id="RU003682"/>
    </source>
</evidence>
<dbReference type="InterPro" id="IPR026992">
    <property type="entry name" value="DIOX_N"/>
</dbReference>
<dbReference type="InParanoid" id="A0A3P8UL27"/>
<feature type="domain" description="Fe2OG dioxygenase" evidence="6">
    <location>
        <begin position="170"/>
        <end position="275"/>
    </location>
</feature>
<dbReference type="InterPro" id="IPR027443">
    <property type="entry name" value="IPNS-like_sf"/>
</dbReference>
<dbReference type="Proteomes" id="UP000265120">
    <property type="component" value="Chromosome 6"/>
</dbReference>
<dbReference type="GeneTree" id="ENSGT00530000064489"/>
<keyword evidence="3 5" id="KW-0560">Oxidoreductase</keyword>
<evidence type="ECO:0000313" key="8">
    <source>
        <dbReference type="Proteomes" id="UP000265120"/>
    </source>
</evidence>
<proteinExistence type="inferred from homology"/>
<organism evidence="7 8">
    <name type="scientific">Cynoglossus semilaevis</name>
    <name type="common">Tongue sole</name>
    <dbReference type="NCBI Taxonomy" id="244447"/>
    <lineage>
        <taxon>Eukaryota</taxon>
        <taxon>Metazoa</taxon>
        <taxon>Chordata</taxon>
        <taxon>Craniata</taxon>
        <taxon>Vertebrata</taxon>
        <taxon>Euteleostomi</taxon>
        <taxon>Actinopterygii</taxon>
        <taxon>Neopterygii</taxon>
        <taxon>Teleostei</taxon>
        <taxon>Neoteleostei</taxon>
        <taxon>Acanthomorphata</taxon>
        <taxon>Carangaria</taxon>
        <taxon>Pleuronectiformes</taxon>
        <taxon>Pleuronectoidei</taxon>
        <taxon>Cynoglossidae</taxon>
        <taxon>Cynoglossinae</taxon>
        <taxon>Cynoglossus</taxon>
    </lineage>
</organism>
<dbReference type="KEGG" id="csem:103379817"/>
<reference evidence="7" key="2">
    <citation type="submission" date="2025-08" db="UniProtKB">
        <authorList>
            <consortium name="Ensembl"/>
        </authorList>
    </citation>
    <scope>IDENTIFICATION</scope>
</reference>
<evidence type="ECO:0000313" key="7">
    <source>
        <dbReference type="Ensembl" id="ENSCSEP00000001341.1"/>
    </source>
</evidence>
<evidence type="ECO:0000259" key="6">
    <source>
        <dbReference type="PROSITE" id="PS51471"/>
    </source>
</evidence>
<keyword evidence="8" id="KW-1185">Reference proteome</keyword>
<sequence length="310" mass="34900">MSIPVVDFGDYGLDKCDVCDDRLQDLSQQLGAAFTDIGFVLLKNTGITQDEVNTAMDVAMKFFLQPDAVKKTFSRETFSVSPNHWVSVETERLNPLRPGDLKESFNVSSLHPDIKWPSSDIVPGFKETQVSIFQRCKELSLRVLRVMAHSVGVDPEVFLDAHQHIGDPKNSTTLRSLYYSPVNRDHVKENQIRCGEHSDYGSITLLFQSSEGLQVRARSGEFICVPCIPETVLVNIADMMQRWTSDRFVSVLHRVILPPAGDSSSRQSLAFFIQPDDDVVITCCDGSNKYPPINSRDHYMERFSVSYGRS</sequence>
<dbReference type="PANTHER" id="PTHR10209">
    <property type="entry name" value="OXIDOREDUCTASE, 2OG-FE II OXYGENASE FAMILY PROTEIN"/>
    <property type="match status" value="1"/>
</dbReference>
<dbReference type="PANTHER" id="PTHR10209:SF881">
    <property type="entry name" value="FI07970P-RELATED"/>
    <property type="match status" value="1"/>
</dbReference>
<dbReference type="Ensembl" id="ENSCSET00000001370.1">
    <property type="protein sequence ID" value="ENSCSEP00000001341.1"/>
    <property type="gene ID" value="ENSCSEG00000000927.1"/>
</dbReference>
<keyword evidence="4 5" id="KW-0408">Iron</keyword>
<dbReference type="FunFam" id="2.60.120.330:FF:000038">
    <property type="entry name" value="Si:dkey-10o6.2"/>
    <property type="match status" value="1"/>
</dbReference>
<dbReference type="AlphaFoldDB" id="A0A3P8UL27"/>
<dbReference type="InterPro" id="IPR044861">
    <property type="entry name" value="IPNS-like_FE2OG_OXY"/>
</dbReference>
<reference evidence="7 8" key="1">
    <citation type="journal article" date="2014" name="Nat. Genet.">
        <title>Whole-genome sequence of a flatfish provides insights into ZW sex chromosome evolution and adaptation to a benthic lifestyle.</title>
        <authorList>
            <person name="Chen S."/>
            <person name="Zhang G."/>
            <person name="Shao C."/>
            <person name="Huang Q."/>
            <person name="Liu G."/>
            <person name="Zhang P."/>
            <person name="Song W."/>
            <person name="An N."/>
            <person name="Chalopin D."/>
            <person name="Volff J.N."/>
            <person name="Hong Y."/>
            <person name="Li Q."/>
            <person name="Sha Z."/>
            <person name="Zhou H."/>
            <person name="Xie M."/>
            <person name="Yu Q."/>
            <person name="Liu Y."/>
            <person name="Xiang H."/>
            <person name="Wang N."/>
            <person name="Wu K."/>
            <person name="Yang C."/>
            <person name="Zhou Q."/>
            <person name="Liao X."/>
            <person name="Yang L."/>
            <person name="Hu Q."/>
            <person name="Zhang J."/>
            <person name="Meng L."/>
            <person name="Jin L."/>
            <person name="Tian Y."/>
            <person name="Lian J."/>
            <person name="Yang J."/>
            <person name="Miao G."/>
            <person name="Liu S."/>
            <person name="Liang Z."/>
            <person name="Yan F."/>
            <person name="Li Y."/>
            <person name="Sun B."/>
            <person name="Zhang H."/>
            <person name="Zhang J."/>
            <person name="Zhu Y."/>
            <person name="Du M."/>
            <person name="Zhao Y."/>
            <person name="Schartl M."/>
            <person name="Tang Q."/>
            <person name="Wang J."/>
        </authorList>
    </citation>
    <scope>NUCLEOTIDE SEQUENCE</scope>
</reference>
<dbReference type="Pfam" id="PF14226">
    <property type="entry name" value="DIOX_N"/>
    <property type="match status" value="1"/>
</dbReference>
<evidence type="ECO:0000256" key="4">
    <source>
        <dbReference type="ARBA" id="ARBA00023004"/>
    </source>
</evidence>
<comment type="similarity">
    <text evidence="1 5">Belongs to the iron/ascorbate-dependent oxidoreductase family.</text>
</comment>
<dbReference type="Gene3D" id="2.60.120.330">
    <property type="entry name" value="B-lactam Antibiotic, Isopenicillin N Synthase, Chain"/>
    <property type="match status" value="1"/>
</dbReference>
<dbReference type="OMA" id="FWHVGRE"/>
<keyword evidence="2 5" id="KW-0479">Metal-binding</keyword>
<evidence type="ECO:0000256" key="3">
    <source>
        <dbReference type="ARBA" id="ARBA00023002"/>
    </source>
</evidence>
<dbReference type="SUPFAM" id="SSF51197">
    <property type="entry name" value="Clavaminate synthase-like"/>
    <property type="match status" value="1"/>
</dbReference>
<dbReference type="InterPro" id="IPR005123">
    <property type="entry name" value="Oxoglu/Fe-dep_dioxygenase_dom"/>
</dbReference>
<dbReference type="PROSITE" id="PS51471">
    <property type="entry name" value="FE2OG_OXY"/>
    <property type="match status" value="1"/>
</dbReference>
<accession>A0A3P8UL27</accession>
<dbReference type="GeneID" id="103379817"/>
<protein>
    <submittedName>
        <fullName evidence="7">Si:dkey-10o6.2</fullName>
    </submittedName>
</protein>
<dbReference type="Pfam" id="PF03171">
    <property type="entry name" value="2OG-FeII_Oxy"/>
    <property type="match status" value="1"/>
</dbReference>
<dbReference type="GO" id="GO:0016491">
    <property type="term" value="F:oxidoreductase activity"/>
    <property type="evidence" value="ECO:0007669"/>
    <property type="project" value="UniProtKB-KW"/>
</dbReference>
<evidence type="ECO:0000256" key="2">
    <source>
        <dbReference type="ARBA" id="ARBA00022723"/>
    </source>
</evidence>